<protein>
    <submittedName>
        <fullName evidence="2">Uncharacterized protein</fullName>
    </submittedName>
</protein>
<reference evidence="2 3" key="1">
    <citation type="journal article" date="2019" name="Genome Biol. Evol.">
        <title>Insights into the evolution of the New World diploid cottons (Gossypium, subgenus Houzingenia) based on genome sequencing.</title>
        <authorList>
            <person name="Grover C.E."/>
            <person name="Arick M.A. 2nd"/>
            <person name="Thrash A."/>
            <person name="Conover J.L."/>
            <person name="Sanders W.S."/>
            <person name="Peterson D.G."/>
            <person name="Frelichowski J.E."/>
            <person name="Scheffler J.A."/>
            <person name="Scheffler B.E."/>
            <person name="Wendel J.F."/>
        </authorList>
    </citation>
    <scope>NUCLEOTIDE SEQUENCE [LARGE SCALE GENOMIC DNA]</scope>
    <source>
        <strain evidence="2">185</strain>
        <tissue evidence="2">Leaf</tissue>
    </source>
</reference>
<sequence length="39" mass="4823">MMFSWMRWMSQLHNRNRRSQTKMVLHLQKSKKKISDGSE</sequence>
<dbReference type="Proteomes" id="UP000593577">
    <property type="component" value="Unassembled WGS sequence"/>
</dbReference>
<accession>A0A7J8YGP4</accession>
<gene>
    <name evidence="2" type="ORF">Goari_000442</name>
</gene>
<name>A0A7J8YGP4_GOSAI</name>
<comment type="caution">
    <text evidence="2">The sequence shown here is derived from an EMBL/GenBank/DDBJ whole genome shotgun (WGS) entry which is preliminary data.</text>
</comment>
<evidence type="ECO:0000313" key="3">
    <source>
        <dbReference type="Proteomes" id="UP000593577"/>
    </source>
</evidence>
<feature type="region of interest" description="Disordered" evidence="1">
    <location>
        <begin position="19"/>
        <end position="39"/>
    </location>
</feature>
<evidence type="ECO:0000256" key="1">
    <source>
        <dbReference type="SAM" id="MobiDB-lite"/>
    </source>
</evidence>
<organism evidence="2 3">
    <name type="scientific">Gossypium aridum</name>
    <name type="common">American cotton</name>
    <name type="synonym">Erioxylum aridum</name>
    <dbReference type="NCBI Taxonomy" id="34290"/>
    <lineage>
        <taxon>Eukaryota</taxon>
        <taxon>Viridiplantae</taxon>
        <taxon>Streptophyta</taxon>
        <taxon>Embryophyta</taxon>
        <taxon>Tracheophyta</taxon>
        <taxon>Spermatophyta</taxon>
        <taxon>Magnoliopsida</taxon>
        <taxon>eudicotyledons</taxon>
        <taxon>Gunneridae</taxon>
        <taxon>Pentapetalae</taxon>
        <taxon>rosids</taxon>
        <taxon>malvids</taxon>
        <taxon>Malvales</taxon>
        <taxon>Malvaceae</taxon>
        <taxon>Malvoideae</taxon>
        <taxon>Gossypium</taxon>
    </lineage>
</organism>
<proteinExistence type="predicted"/>
<keyword evidence="3" id="KW-1185">Reference proteome</keyword>
<dbReference type="AlphaFoldDB" id="A0A7J8YGP4"/>
<evidence type="ECO:0000313" key="2">
    <source>
        <dbReference type="EMBL" id="MBA0698746.1"/>
    </source>
</evidence>
<dbReference type="EMBL" id="JABFAA010000013">
    <property type="protein sequence ID" value="MBA0698746.1"/>
    <property type="molecule type" value="Genomic_DNA"/>
</dbReference>